<protein>
    <submittedName>
        <fullName evidence="3">YdcF family protein</fullName>
    </submittedName>
</protein>
<evidence type="ECO:0000313" key="3">
    <source>
        <dbReference type="EMBL" id="UKF25312.1"/>
    </source>
</evidence>
<gene>
    <name evidence="3" type="ORF">KYT88_01040</name>
</gene>
<dbReference type="EMBL" id="CP083439">
    <property type="protein sequence ID" value="UKF25312.1"/>
    <property type="molecule type" value="Genomic_DNA"/>
</dbReference>
<proteinExistence type="predicted"/>
<keyword evidence="4" id="KW-1185">Reference proteome</keyword>
<dbReference type="PANTHER" id="PTHR30336">
    <property type="entry name" value="INNER MEMBRANE PROTEIN, PROBABLE PERMEASE"/>
    <property type="match status" value="1"/>
</dbReference>
<evidence type="ECO:0000313" key="4">
    <source>
        <dbReference type="Proteomes" id="UP001649473"/>
    </source>
</evidence>
<reference evidence="4" key="1">
    <citation type="submission" date="2024-08" db="EMBL/GenBank/DDBJ databases">
        <title>Description of the novel species Clavibacter lycopersicum isolated from tomato seeds.</title>
        <authorList>
            <person name="Arizala E.D."/>
            <person name="Dobhal S."/>
            <person name="Alvarez A."/>
            <person name="Arif M."/>
        </authorList>
    </citation>
    <scope>NUCLEOTIDE SEQUENCE [LARGE SCALE GENOMIC DNA]</scope>
    <source>
        <strain evidence="4">A6099</strain>
    </source>
</reference>
<feature type="signal peptide" evidence="1">
    <location>
        <begin position="1"/>
        <end position="17"/>
    </location>
</feature>
<dbReference type="Gene3D" id="3.40.50.620">
    <property type="entry name" value="HUPs"/>
    <property type="match status" value="1"/>
</dbReference>
<dbReference type="Pfam" id="PF02698">
    <property type="entry name" value="DUF218"/>
    <property type="match status" value="1"/>
</dbReference>
<sequence>MRTRPLLVAIGASAAVAFVASEVAHRLASTRGLDRSRPGAEVGREAIVVLGYGNRGPRANAINRYRVRAGLRSMDPRATSSTLILCGGSVMGTEPEARILARYARDELGYRGPLVLEDTSTSTRENIANAIPFLEDADTIRIVSDSVHAAKARPYLRELRPDLAERLARAEEYRVGEVPWMKPTVLVVLLLKRWGWA</sequence>
<dbReference type="PANTHER" id="PTHR30336:SF20">
    <property type="entry name" value="DUF218 DOMAIN-CONTAINING PROTEIN"/>
    <property type="match status" value="1"/>
</dbReference>
<name>A0ABY3TBC6_9MICO</name>
<evidence type="ECO:0000256" key="1">
    <source>
        <dbReference type="SAM" id="SignalP"/>
    </source>
</evidence>
<dbReference type="InterPro" id="IPR003848">
    <property type="entry name" value="DUF218"/>
</dbReference>
<dbReference type="CDD" id="cd06259">
    <property type="entry name" value="YdcF-like"/>
    <property type="match status" value="1"/>
</dbReference>
<dbReference type="RefSeq" id="WP_182480767.1">
    <property type="nucleotide sequence ID" value="NZ_CP083439.1"/>
</dbReference>
<feature type="domain" description="DUF218" evidence="2">
    <location>
        <begin position="45"/>
        <end position="159"/>
    </location>
</feature>
<dbReference type="Proteomes" id="UP001649473">
    <property type="component" value="Chromosome"/>
</dbReference>
<evidence type="ECO:0000259" key="2">
    <source>
        <dbReference type="Pfam" id="PF02698"/>
    </source>
</evidence>
<dbReference type="InterPro" id="IPR051599">
    <property type="entry name" value="Cell_Envelope_Assoc"/>
</dbReference>
<organism evidence="3 4">
    <name type="scientific">Clavibacter seminis</name>
    <dbReference type="NCBI Taxonomy" id="2860285"/>
    <lineage>
        <taxon>Bacteria</taxon>
        <taxon>Bacillati</taxon>
        <taxon>Actinomycetota</taxon>
        <taxon>Actinomycetes</taxon>
        <taxon>Micrococcales</taxon>
        <taxon>Microbacteriaceae</taxon>
        <taxon>Clavibacter</taxon>
    </lineage>
</organism>
<keyword evidence="1" id="KW-0732">Signal</keyword>
<dbReference type="InterPro" id="IPR014729">
    <property type="entry name" value="Rossmann-like_a/b/a_fold"/>
</dbReference>
<accession>A0ABY3TBC6</accession>
<feature type="chain" id="PRO_5047429217" evidence="1">
    <location>
        <begin position="18"/>
        <end position="197"/>
    </location>
</feature>